<dbReference type="SUPFAM" id="SSF50346">
    <property type="entry name" value="PRC-barrel domain"/>
    <property type="match status" value="1"/>
</dbReference>
<accession>A0ABS4SJB0</accession>
<keyword evidence="1" id="KW-0732">Signal</keyword>
<dbReference type="Gene3D" id="2.30.30.240">
    <property type="entry name" value="PRC-barrel domain"/>
    <property type="match status" value="1"/>
</dbReference>
<dbReference type="Proteomes" id="UP000781958">
    <property type="component" value="Unassembled WGS sequence"/>
</dbReference>
<feature type="signal peptide" evidence="1">
    <location>
        <begin position="1"/>
        <end position="22"/>
    </location>
</feature>
<dbReference type="PROSITE" id="PS51257">
    <property type="entry name" value="PROKAR_LIPOPROTEIN"/>
    <property type="match status" value="1"/>
</dbReference>
<dbReference type="RefSeq" id="WP_209766510.1">
    <property type="nucleotide sequence ID" value="NZ_JAGINP010000007.1"/>
</dbReference>
<evidence type="ECO:0000256" key="1">
    <source>
        <dbReference type="SAM" id="SignalP"/>
    </source>
</evidence>
<name>A0ABS4SJB0_9PROT</name>
<organism evidence="3 4">
    <name type="scientific">Azospirillum rugosum</name>
    <dbReference type="NCBI Taxonomy" id="416170"/>
    <lineage>
        <taxon>Bacteria</taxon>
        <taxon>Pseudomonadati</taxon>
        <taxon>Pseudomonadota</taxon>
        <taxon>Alphaproteobacteria</taxon>
        <taxon>Rhodospirillales</taxon>
        <taxon>Azospirillaceae</taxon>
        <taxon>Azospirillum</taxon>
    </lineage>
</organism>
<evidence type="ECO:0000313" key="3">
    <source>
        <dbReference type="EMBL" id="MBP2292649.1"/>
    </source>
</evidence>
<sequence length="133" mass="14097">MRAIAAGILATLVSLSTPWATAAAACPSPDQLPVVGGEELSDLDDLIDRVVTGSDGRPVGTVWDVTLDRCRAPQDIVVTEEGSPDRKVAIPITRIRTVTDDNRLVLKDITVAEAHTLPPFHTEGSMTSLGGRQ</sequence>
<dbReference type="Pfam" id="PF05239">
    <property type="entry name" value="PRC"/>
    <property type="match status" value="1"/>
</dbReference>
<evidence type="ECO:0000259" key="2">
    <source>
        <dbReference type="Pfam" id="PF05239"/>
    </source>
</evidence>
<dbReference type="InterPro" id="IPR011033">
    <property type="entry name" value="PRC_barrel-like_sf"/>
</dbReference>
<keyword evidence="4" id="KW-1185">Reference proteome</keyword>
<feature type="chain" id="PRO_5046031906" evidence="1">
    <location>
        <begin position="23"/>
        <end position="133"/>
    </location>
</feature>
<reference evidence="3 4" key="1">
    <citation type="submission" date="2021-03" db="EMBL/GenBank/DDBJ databases">
        <title>Genomic Encyclopedia of Type Strains, Phase III (KMG-III): the genomes of soil and plant-associated and newly described type strains.</title>
        <authorList>
            <person name="Whitman W."/>
        </authorList>
    </citation>
    <scope>NUCLEOTIDE SEQUENCE [LARGE SCALE GENOMIC DNA]</scope>
    <source>
        <strain evidence="3 4">IMMIB AFH-6</strain>
    </source>
</reference>
<comment type="caution">
    <text evidence="3">The sequence shown here is derived from an EMBL/GenBank/DDBJ whole genome shotgun (WGS) entry which is preliminary data.</text>
</comment>
<dbReference type="InterPro" id="IPR027275">
    <property type="entry name" value="PRC-brl_dom"/>
</dbReference>
<feature type="domain" description="PRC-barrel" evidence="2">
    <location>
        <begin position="42"/>
        <end position="100"/>
    </location>
</feature>
<evidence type="ECO:0000313" key="4">
    <source>
        <dbReference type="Proteomes" id="UP000781958"/>
    </source>
</evidence>
<proteinExistence type="predicted"/>
<protein>
    <submittedName>
        <fullName evidence="3">Sporulation protein YlmC with PRC-barrel domain</fullName>
    </submittedName>
</protein>
<dbReference type="EMBL" id="JAGINP010000007">
    <property type="protein sequence ID" value="MBP2292649.1"/>
    <property type="molecule type" value="Genomic_DNA"/>
</dbReference>
<gene>
    <name evidence="3" type="ORF">J2851_002427</name>
</gene>